<keyword evidence="9" id="KW-0436">Ligase</keyword>
<dbReference type="GO" id="GO:0016874">
    <property type="term" value="F:ligase activity"/>
    <property type="evidence" value="ECO:0007669"/>
    <property type="project" value="UniProtKB-KW"/>
</dbReference>
<dbReference type="Pfam" id="PF08335">
    <property type="entry name" value="GlnD_UR_UTase"/>
    <property type="match status" value="1"/>
</dbReference>
<evidence type="ECO:0000256" key="2">
    <source>
        <dbReference type="ARBA" id="ARBA00022695"/>
    </source>
</evidence>
<dbReference type="InterPro" id="IPR013546">
    <property type="entry name" value="PII_UdlTrfase/GS_AdlTrfase"/>
</dbReference>
<evidence type="ECO:0000256" key="1">
    <source>
        <dbReference type="ARBA" id="ARBA00022679"/>
    </source>
</evidence>
<organism evidence="9 10">
    <name type="scientific">Pelagerythrobacter marensis</name>
    <dbReference type="NCBI Taxonomy" id="543877"/>
    <lineage>
        <taxon>Bacteria</taxon>
        <taxon>Pseudomonadati</taxon>
        <taxon>Pseudomonadota</taxon>
        <taxon>Alphaproteobacteria</taxon>
        <taxon>Sphingomonadales</taxon>
        <taxon>Erythrobacteraceae</taxon>
        <taxon>Pelagerythrobacter</taxon>
    </lineage>
</organism>
<evidence type="ECO:0000256" key="5">
    <source>
        <dbReference type="ARBA" id="ARBA00022842"/>
    </source>
</evidence>
<keyword evidence="6" id="KW-0511">Multifunctional enzyme</keyword>
<keyword evidence="3" id="KW-0547">Nucleotide-binding</keyword>
<dbReference type="RefSeq" id="WP_338446908.1">
    <property type="nucleotide sequence ID" value="NZ_CP144918.1"/>
</dbReference>
<dbReference type="Gene3D" id="1.20.120.1510">
    <property type="match status" value="1"/>
</dbReference>
<dbReference type="Gene3D" id="1.20.120.330">
    <property type="entry name" value="Nucleotidyltransferases domain 2"/>
    <property type="match status" value="2"/>
</dbReference>
<accession>A0ABZ2D4U7</accession>
<evidence type="ECO:0000259" key="8">
    <source>
        <dbReference type="Pfam" id="PF08335"/>
    </source>
</evidence>
<gene>
    <name evidence="9" type="primary">glnE</name>
    <name evidence="9" type="ORF">V5F89_03700</name>
</gene>
<sequence>MSFDWPDAIARARANAPFLARALDRQPALEDLLRQGRGGDALEMARAAGEGAPNCETALRRERLALATALAIGDLAGAFPLAQVMAELSGLADRALDRAIGEAIARRVEGAAPAGFLALALGKHGAGELNYSSDIDPILLYDPETLPRRARDEPGEAAQRYARDVVQLLSANTAEGYVFRVDLRLRPASEVSPLAISFDAALSHYESSALAWERAAFIRARPAAGDIAAGEEFLAAIRPFVWRRSLDFGAIEDIGRLTSRIREQYSGPLEPGPGFNLKQGRGGIREIEFFAQAHQLIHGGRDRGLRERGTRAALDALAAAGQISAEDARCLGDSYDRLRTVEHRLQMIEDHQTHTLPEGEALDRVARLDGLADGAALLADLRPLCADVAARYARLLDKDGRTPAAPAGAGESLPARLERLGFADPEALAERIAGWSDGRIRSLRSEAARASFDALLPRLLEALAEAPDPRRALILWEDLITKASSAINLFRLLDARPALLDQLVGVLTLAPPLAEELARRPDLLDALIDRSALDLPGDVPELAARMARGETGDDYEAALDRIRIVTAETRFALGVQLIERVHDPLEIAAALSRTAEAALDIAARTTEQDFAARHGTVPGGELLVLGLGRLGGGALTHASDLDIVYLFTGDHGAESDGERPLGATLYFNRLAQRVSGALSVPTAQGALYEVDTRLRPQGAQGPLAVSLDSFARYQREDAWTWEHMALTRARPLYGSPEARAALESAIADALIRPRDPDGLRHDVLRMRADMAANKPPRGSLDAKLLRGGLVDLEFLVHFLQLRESTRQGGCIFPDLGQAIACLVERGLLPEAMREAETMMTRLLVAGRLLAPDLVSPPPAATRALAGACGCADLNEVLHKLGAARQCVASAWYEIFEERLETDR</sequence>
<dbReference type="PANTHER" id="PTHR30621">
    <property type="entry name" value="GLUTAMINE SYNTHETASE ADENYLYLTRANSFERASE"/>
    <property type="match status" value="1"/>
</dbReference>
<keyword evidence="5" id="KW-0460">Magnesium</keyword>
<feature type="domain" description="Glutamate-ammonia ligase adenylyltransferase repeated" evidence="7">
    <location>
        <begin position="501"/>
        <end position="743"/>
    </location>
</feature>
<dbReference type="EC" id="2.7.7.42" evidence="9"/>
<proteinExistence type="predicted"/>
<evidence type="ECO:0000256" key="3">
    <source>
        <dbReference type="ARBA" id="ARBA00022741"/>
    </source>
</evidence>
<evidence type="ECO:0000256" key="6">
    <source>
        <dbReference type="ARBA" id="ARBA00023268"/>
    </source>
</evidence>
<dbReference type="CDD" id="cd05401">
    <property type="entry name" value="NT_GlnE_GlnD_like"/>
    <property type="match status" value="2"/>
</dbReference>
<dbReference type="Pfam" id="PF03710">
    <property type="entry name" value="GlnE"/>
    <property type="match status" value="2"/>
</dbReference>
<reference evidence="9 10" key="1">
    <citation type="submission" date="2024-02" db="EMBL/GenBank/DDBJ databases">
        <title>The whole genome sequence of five bacterial samples isolated from Abu Dhabi Sabkha-shore region.</title>
        <authorList>
            <person name="Sudalaimuthuasari N."/>
            <person name="Sarfraz B."/>
            <person name="Tuyisabe J.D."/>
            <person name="Mugisha Ntwali L.D.M."/>
            <person name="Ali A.I.A.A."/>
            <person name="Almansoori S.Z.A."/>
            <person name="Alajami H.S.A."/>
            <person name="Almeqbaali A.A.S."/>
            <person name="Kundu B."/>
            <person name="Saeed E.E."/>
            <person name="Sukumarinath V."/>
            <person name="Mishra A.K."/>
            <person name="Hazzouri K.M."/>
            <person name="Almaskari R."/>
            <person name="Sharma A.K."/>
            <person name="Amiri K.M.A."/>
        </authorList>
    </citation>
    <scope>NUCLEOTIDE SEQUENCE [LARGE SCALE GENOMIC DNA]</scope>
    <source>
        <strain evidence="10">kcgeb_sd</strain>
    </source>
</reference>
<dbReference type="PANTHER" id="PTHR30621:SF0">
    <property type="entry name" value="BIFUNCTIONAL GLUTAMINE SYNTHETASE ADENYLYLTRANSFERASE_ADENYLYL-REMOVING ENZYME"/>
    <property type="match status" value="1"/>
</dbReference>
<dbReference type="EC" id="2.7.7.89" evidence="9"/>
<feature type="domain" description="PII-uridylyltransferase/Glutamine-synthetase adenylyltransferase" evidence="8">
    <location>
        <begin position="274"/>
        <end position="378"/>
    </location>
</feature>
<dbReference type="SUPFAM" id="SSF81301">
    <property type="entry name" value="Nucleotidyltransferase"/>
    <property type="match status" value="2"/>
</dbReference>
<dbReference type="InterPro" id="IPR005190">
    <property type="entry name" value="GlnE_rpt_dom"/>
</dbReference>
<dbReference type="EMBL" id="CP144918">
    <property type="protein sequence ID" value="WWA48022.1"/>
    <property type="molecule type" value="Genomic_DNA"/>
</dbReference>
<dbReference type="SUPFAM" id="SSF81593">
    <property type="entry name" value="Nucleotidyltransferase substrate binding subunit/domain"/>
    <property type="match status" value="2"/>
</dbReference>
<evidence type="ECO:0000313" key="10">
    <source>
        <dbReference type="Proteomes" id="UP001335183"/>
    </source>
</evidence>
<evidence type="ECO:0000313" key="9">
    <source>
        <dbReference type="EMBL" id="WWA48022.1"/>
    </source>
</evidence>
<dbReference type="InterPro" id="IPR023057">
    <property type="entry name" value="GlnE"/>
</dbReference>
<keyword evidence="1 9" id="KW-0808">Transferase</keyword>
<keyword evidence="2 9" id="KW-0548">Nucleotidyltransferase</keyword>
<name>A0ABZ2D4U7_9SPHN</name>
<keyword evidence="10" id="KW-1185">Reference proteome</keyword>
<dbReference type="GO" id="GO:0047388">
    <property type="term" value="F:[glutamine synthetase]-adenylyl-L-tyrosine phosphorylase activity"/>
    <property type="evidence" value="ECO:0007669"/>
    <property type="project" value="UniProtKB-EC"/>
</dbReference>
<dbReference type="Proteomes" id="UP001335183">
    <property type="component" value="Chromosome"/>
</dbReference>
<feature type="domain" description="Glutamate-ammonia ligase adenylyltransferase repeated" evidence="7">
    <location>
        <begin position="10"/>
        <end position="235"/>
    </location>
</feature>
<dbReference type="InterPro" id="IPR043519">
    <property type="entry name" value="NT_sf"/>
</dbReference>
<dbReference type="GO" id="GO:0008882">
    <property type="term" value="F:[glutamate-ammonia-ligase] adenylyltransferase activity"/>
    <property type="evidence" value="ECO:0007669"/>
    <property type="project" value="UniProtKB-EC"/>
</dbReference>
<evidence type="ECO:0000256" key="4">
    <source>
        <dbReference type="ARBA" id="ARBA00022840"/>
    </source>
</evidence>
<evidence type="ECO:0000259" key="7">
    <source>
        <dbReference type="Pfam" id="PF03710"/>
    </source>
</evidence>
<dbReference type="Gene3D" id="3.30.460.10">
    <property type="entry name" value="Beta Polymerase, domain 2"/>
    <property type="match status" value="2"/>
</dbReference>
<dbReference type="NCBIfam" id="NF008292">
    <property type="entry name" value="PRK11072.1"/>
    <property type="match status" value="1"/>
</dbReference>
<protein>
    <submittedName>
        <fullName evidence="9">Bifunctional [glutamate--ammonia ligase]-adenylyl-L-tyrosine phosphorylase/[glutamate--ammonia-ligase] adenylyltransferase</fullName>
        <ecNumber evidence="9">2.7.7.42</ecNumber>
        <ecNumber evidence="9">2.7.7.89</ecNumber>
    </submittedName>
</protein>
<keyword evidence="4" id="KW-0067">ATP-binding</keyword>